<keyword evidence="2" id="KW-1185">Reference proteome</keyword>
<dbReference type="AlphaFoldDB" id="A0A2A6BUL2"/>
<proteinExistence type="predicted"/>
<dbReference type="Proteomes" id="UP000005239">
    <property type="component" value="Unassembled WGS sequence"/>
</dbReference>
<dbReference type="InterPro" id="IPR017907">
    <property type="entry name" value="Znf_RING_CS"/>
</dbReference>
<reference evidence="1" key="2">
    <citation type="submission" date="2022-06" db="UniProtKB">
        <authorList>
            <consortium name="EnsemblMetazoa"/>
        </authorList>
    </citation>
    <scope>IDENTIFICATION</scope>
    <source>
        <strain evidence="1">PS312</strain>
    </source>
</reference>
<dbReference type="Gene3D" id="3.30.40.10">
    <property type="entry name" value="Zinc/RING finger domain, C3HC4 (zinc finger)"/>
    <property type="match status" value="1"/>
</dbReference>
<dbReference type="InterPro" id="IPR013083">
    <property type="entry name" value="Znf_RING/FYVE/PHD"/>
</dbReference>
<evidence type="ECO:0000313" key="1">
    <source>
        <dbReference type="EnsemblMetazoa" id="PPA01088.1"/>
    </source>
</evidence>
<sequence length="185" mass="21039">MGKPKTLAESVARELAKAKGDRLRDEFDVHCPICYDSFYKSPRVLACGHSICSGCMGKIYNSNCPMCQSISIGSDKYNLIFEDILNPPVHPLQFEINILEKEGAELAKQRDRQKKIFETAERKLNRIQSPKMRFIARSFNRVNYDLKNPVSTICGALYTMGTVILALACCWFLCMFVIVSNIREK</sequence>
<dbReference type="InterPro" id="IPR001841">
    <property type="entry name" value="Znf_RING"/>
</dbReference>
<name>A0A2A6BUL2_PRIPA</name>
<dbReference type="SUPFAM" id="SSF57850">
    <property type="entry name" value="RING/U-box"/>
    <property type="match status" value="1"/>
</dbReference>
<accession>A0A8R1Y2S8</accession>
<dbReference type="PROSITE" id="PS00518">
    <property type="entry name" value="ZF_RING_1"/>
    <property type="match status" value="1"/>
</dbReference>
<reference evidence="2" key="1">
    <citation type="journal article" date="2008" name="Nat. Genet.">
        <title>The Pristionchus pacificus genome provides a unique perspective on nematode lifestyle and parasitism.</title>
        <authorList>
            <person name="Dieterich C."/>
            <person name="Clifton S.W."/>
            <person name="Schuster L.N."/>
            <person name="Chinwalla A."/>
            <person name="Delehaunty K."/>
            <person name="Dinkelacker I."/>
            <person name="Fulton L."/>
            <person name="Fulton R."/>
            <person name="Godfrey J."/>
            <person name="Minx P."/>
            <person name="Mitreva M."/>
            <person name="Roeseler W."/>
            <person name="Tian H."/>
            <person name="Witte H."/>
            <person name="Yang S.P."/>
            <person name="Wilson R.K."/>
            <person name="Sommer R.J."/>
        </authorList>
    </citation>
    <scope>NUCLEOTIDE SEQUENCE [LARGE SCALE GENOMIC DNA]</scope>
    <source>
        <strain evidence="2">PS312</strain>
    </source>
</reference>
<protein>
    <submittedName>
        <fullName evidence="1">Zinc finger protein</fullName>
    </submittedName>
</protein>
<dbReference type="PROSITE" id="PS50089">
    <property type="entry name" value="ZF_RING_2"/>
    <property type="match status" value="1"/>
</dbReference>
<dbReference type="Pfam" id="PF14634">
    <property type="entry name" value="zf-RING_5"/>
    <property type="match status" value="1"/>
</dbReference>
<organism evidence="1 2">
    <name type="scientific">Pristionchus pacificus</name>
    <name type="common">Parasitic nematode worm</name>
    <dbReference type="NCBI Taxonomy" id="54126"/>
    <lineage>
        <taxon>Eukaryota</taxon>
        <taxon>Metazoa</taxon>
        <taxon>Ecdysozoa</taxon>
        <taxon>Nematoda</taxon>
        <taxon>Chromadorea</taxon>
        <taxon>Rhabditida</taxon>
        <taxon>Rhabditina</taxon>
        <taxon>Diplogasteromorpha</taxon>
        <taxon>Diplogasteroidea</taxon>
        <taxon>Neodiplogasteridae</taxon>
        <taxon>Pristionchus</taxon>
    </lineage>
</organism>
<dbReference type="OrthoDB" id="342730at2759"/>
<dbReference type="EnsemblMetazoa" id="PPA01088.1">
    <property type="protein sequence ID" value="PPA01088.1"/>
    <property type="gene ID" value="WBGene00090642"/>
</dbReference>
<evidence type="ECO:0000313" key="2">
    <source>
        <dbReference type="Proteomes" id="UP000005239"/>
    </source>
</evidence>
<dbReference type="SMART" id="SM00184">
    <property type="entry name" value="RING"/>
    <property type="match status" value="1"/>
</dbReference>
<accession>A0A2A6BUL2</accession>
<gene>
    <name evidence="1" type="primary">WBGene00090642</name>
</gene>